<evidence type="ECO:0000313" key="3">
    <source>
        <dbReference type="Proteomes" id="UP000823775"/>
    </source>
</evidence>
<proteinExistence type="predicted"/>
<organism evidence="2 3">
    <name type="scientific">Datura stramonium</name>
    <name type="common">Jimsonweed</name>
    <name type="synonym">Common thornapple</name>
    <dbReference type="NCBI Taxonomy" id="4076"/>
    <lineage>
        <taxon>Eukaryota</taxon>
        <taxon>Viridiplantae</taxon>
        <taxon>Streptophyta</taxon>
        <taxon>Embryophyta</taxon>
        <taxon>Tracheophyta</taxon>
        <taxon>Spermatophyta</taxon>
        <taxon>Magnoliopsida</taxon>
        <taxon>eudicotyledons</taxon>
        <taxon>Gunneridae</taxon>
        <taxon>Pentapetalae</taxon>
        <taxon>asterids</taxon>
        <taxon>lamiids</taxon>
        <taxon>Solanales</taxon>
        <taxon>Solanaceae</taxon>
        <taxon>Solanoideae</taxon>
        <taxon>Datureae</taxon>
        <taxon>Datura</taxon>
    </lineage>
</organism>
<name>A0ABS8SX66_DATST</name>
<evidence type="ECO:0000313" key="2">
    <source>
        <dbReference type="EMBL" id="MCD7463617.1"/>
    </source>
</evidence>
<comment type="caution">
    <text evidence="2">The sequence shown here is derived from an EMBL/GenBank/DDBJ whole genome shotgun (WGS) entry which is preliminary data.</text>
</comment>
<evidence type="ECO:0000256" key="1">
    <source>
        <dbReference type="SAM" id="MobiDB-lite"/>
    </source>
</evidence>
<reference evidence="2 3" key="1">
    <citation type="journal article" date="2021" name="BMC Genomics">
        <title>Datura genome reveals duplications of psychoactive alkaloid biosynthetic genes and high mutation rate following tissue culture.</title>
        <authorList>
            <person name="Rajewski A."/>
            <person name="Carter-House D."/>
            <person name="Stajich J."/>
            <person name="Litt A."/>
        </authorList>
    </citation>
    <scope>NUCLEOTIDE SEQUENCE [LARGE SCALE GENOMIC DNA]</scope>
    <source>
        <strain evidence="2">AR-01</strain>
    </source>
</reference>
<feature type="region of interest" description="Disordered" evidence="1">
    <location>
        <begin position="1"/>
        <end position="35"/>
    </location>
</feature>
<accession>A0ABS8SX66</accession>
<sequence length="196" mass="22595">MTTKLNNGKGVPSSSHGSKRAKRYNEEEHNDVSLPQQPMRRYGLHWSRSRLHALGLDFVFNALGDYNLNMVREFLANWEPKESSNQVKIRVPGKHVNHVTRERFCLVYELMAGMPINANVIIKNVLRRARVKKGQIFGFGGLLTRILRGHQIKKEEADYRLVYDPRGIDVTKTKEPKDIHGLVLSINECNAWIETY</sequence>
<protein>
    <submittedName>
        <fullName evidence="2">Uncharacterized protein</fullName>
    </submittedName>
</protein>
<keyword evidence="3" id="KW-1185">Reference proteome</keyword>
<dbReference type="EMBL" id="JACEIK010000898">
    <property type="protein sequence ID" value="MCD7463617.1"/>
    <property type="molecule type" value="Genomic_DNA"/>
</dbReference>
<gene>
    <name evidence="2" type="ORF">HAX54_050944</name>
</gene>
<dbReference type="Proteomes" id="UP000823775">
    <property type="component" value="Unassembled WGS sequence"/>
</dbReference>
<feature type="compositionally biased region" description="Polar residues" evidence="1">
    <location>
        <begin position="1"/>
        <end position="16"/>
    </location>
</feature>